<proteinExistence type="predicted"/>
<reference evidence="1" key="1">
    <citation type="submission" date="2021-06" db="EMBL/GenBank/DDBJ databases">
        <authorList>
            <person name="Ellington A.J."/>
            <person name="Bryan N.C."/>
            <person name="Christner B.C."/>
            <person name="Reisch C.R."/>
        </authorList>
    </citation>
    <scope>NUCLEOTIDE SEQUENCE</scope>
    <source>
        <strain evidence="1">L6-1</strain>
    </source>
</reference>
<gene>
    <name evidence="1" type="ORF">KM842_05460</name>
</gene>
<evidence type="ECO:0000313" key="1">
    <source>
        <dbReference type="EMBL" id="QWS34594.1"/>
    </source>
</evidence>
<dbReference type="EMBL" id="CP076544">
    <property type="protein sequence ID" value="QWS34594.1"/>
    <property type="molecule type" value="Genomic_DNA"/>
</dbReference>
<evidence type="ECO:0000313" key="2">
    <source>
        <dbReference type="Proteomes" id="UP000681794"/>
    </source>
</evidence>
<protein>
    <submittedName>
        <fullName evidence="1">Oxidoreductase</fullName>
    </submittedName>
</protein>
<name>A0ACD1E6Z0_9MICO</name>
<accession>A0ACD1E6Z0</accession>
<sequence length="268" mass="28811">MTLPTTDRSGPEARPASAAPARPLRRPAWHPATVAALAPETPNARRLVLDVPTWPGNDPGQHLDLRLTAEDGYQATRSYSIASSGDGTRVTLAVDRVEDGEVSPFLVDAVEVGDALEVHGPLGGWFVWHPYTDTRPVQLIAGGSGIVPLLPMVTAHAEAEDPTPFRLLYAVRTPEDVFFRRELDAALATADRAPFDLEVVHSRRAPEGAATPAGRLTRDRLAAAVLPPEAGARLYVCGSTPFVEQVLRWLGELGHDTTEVRAERFGGA</sequence>
<organism evidence="1 2">
    <name type="scientific">Curtobacterium aetherium</name>
    <dbReference type="NCBI Taxonomy" id="2841594"/>
    <lineage>
        <taxon>Bacteria</taxon>
        <taxon>Bacillati</taxon>
        <taxon>Actinomycetota</taxon>
        <taxon>Actinomycetes</taxon>
        <taxon>Micrococcales</taxon>
        <taxon>Microbacteriaceae</taxon>
        <taxon>Curtobacterium</taxon>
    </lineage>
</organism>
<dbReference type="Proteomes" id="UP000681794">
    <property type="component" value="Chromosome"/>
</dbReference>
<keyword evidence="2" id="KW-1185">Reference proteome</keyword>